<dbReference type="EMBL" id="CVRI01000036">
    <property type="protein sequence ID" value="CRK93035.1"/>
    <property type="molecule type" value="Genomic_DNA"/>
</dbReference>
<reference evidence="3 4" key="1">
    <citation type="submission" date="2015-04" db="EMBL/GenBank/DDBJ databases">
        <authorList>
            <person name="Syromyatnikov M.Y."/>
            <person name="Popov V.N."/>
        </authorList>
    </citation>
    <scope>NUCLEOTIDE SEQUENCE [LARGE SCALE GENOMIC DNA]</scope>
</reference>
<protein>
    <submittedName>
        <fullName evidence="3">CLUMA_CG006507, isoform A</fullName>
    </submittedName>
</protein>
<feature type="domain" description="EGF-like" evidence="2">
    <location>
        <begin position="17"/>
        <end position="54"/>
    </location>
</feature>
<feature type="non-terminal residue" evidence="3">
    <location>
        <position position="1"/>
    </location>
</feature>
<feature type="disulfide bond" evidence="1">
    <location>
        <begin position="6"/>
        <end position="15"/>
    </location>
</feature>
<accession>A0A1J1HYK4</accession>
<keyword evidence="1" id="KW-1015">Disulfide bond</keyword>
<proteinExistence type="predicted"/>
<keyword evidence="4" id="KW-1185">Reference proteome</keyword>
<feature type="domain" description="EGF-like" evidence="2">
    <location>
        <begin position="1"/>
        <end position="16"/>
    </location>
</feature>
<name>A0A1J1HYK4_9DIPT</name>
<comment type="caution">
    <text evidence="1">Lacks conserved residue(s) required for the propagation of feature annotation.</text>
</comment>
<dbReference type="InterPro" id="IPR000742">
    <property type="entry name" value="EGF"/>
</dbReference>
<gene>
    <name evidence="3" type="primary">similar to CG44153</name>
    <name evidence="3" type="ORF">CLUMA_CG006507</name>
</gene>
<dbReference type="AlphaFoldDB" id="A0A1J1HYK4"/>
<dbReference type="OrthoDB" id="6138650at2759"/>
<dbReference type="PROSITE" id="PS50026">
    <property type="entry name" value="EGF_3"/>
    <property type="match status" value="2"/>
</dbReference>
<organism evidence="3 4">
    <name type="scientific">Clunio marinus</name>
    <dbReference type="NCBI Taxonomy" id="568069"/>
    <lineage>
        <taxon>Eukaryota</taxon>
        <taxon>Metazoa</taxon>
        <taxon>Ecdysozoa</taxon>
        <taxon>Arthropoda</taxon>
        <taxon>Hexapoda</taxon>
        <taxon>Insecta</taxon>
        <taxon>Pterygota</taxon>
        <taxon>Neoptera</taxon>
        <taxon>Endopterygota</taxon>
        <taxon>Diptera</taxon>
        <taxon>Nematocera</taxon>
        <taxon>Chironomoidea</taxon>
        <taxon>Chironomidae</taxon>
        <taxon>Clunio</taxon>
    </lineage>
</organism>
<evidence type="ECO:0000313" key="4">
    <source>
        <dbReference type="Proteomes" id="UP000183832"/>
    </source>
</evidence>
<sequence length="167" mass="19045">SYYCQCFDGYSGQDCSNGPLCSKKYCENRGVCKHVGDSNIKCMCPYGYSGNKCEIHEFLDDEDECNLSKYSSKSDGSLDSFECVSKCLSELNNIELCRCHQNNEIAQGRIRFEASLRLGNASIYNMNEDGMKRVNLHYAALLEKYISRFLRNANISRINDLEIFNKT</sequence>
<dbReference type="SUPFAM" id="SSF57196">
    <property type="entry name" value="EGF/Laminin"/>
    <property type="match status" value="1"/>
</dbReference>
<feature type="disulfide bond" evidence="1">
    <location>
        <begin position="44"/>
        <end position="53"/>
    </location>
</feature>
<dbReference type="PROSITE" id="PS00022">
    <property type="entry name" value="EGF_1"/>
    <property type="match status" value="2"/>
</dbReference>
<dbReference type="Gene3D" id="2.10.25.10">
    <property type="entry name" value="Laminin"/>
    <property type="match status" value="1"/>
</dbReference>
<evidence type="ECO:0000256" key="1">
    <source>
        <dbReference type="PROSITE-ProRule" id="PRU00076"/>
    </source>
</evidence>
<evidence type="ECO:0000313" key="3">
    <source>
        <dbReference type="EMBL" id="CRK93035.1"/>
    </source>
</evidence>
<evidence type="ECO:0000259" key="2">
    <source>
        <dbReference type="PROSITE" id="PS50026"/>
    </source>
</evidence>
<dbReference type="PROSITE" id="PS01186">
    <property type="entry name" value="EGF_2"/>
    <property type="match status" value="2"/>
</dbReference>
<dbReference type="Proteomes" id="UP000183832">
    <property type="component" value="Unassembled WGS sequence"/>
</dbReference>
<keyword evidence="1" id="KW-0245">EGF-like domain</keyword>